<dbReference type="PANTHER" id="PTHR11219:SF69">
    <property type="entry name" value="TENEURIN-A"/>
    <property type="match status" value="1"/>
</dbReference>
<sequence length="466" mass="51848">MIISQGHEACLLCPFHPRTACHNTKRIYDQTEEPIQGTAPTQPGVGQRYSLDPTLPTSHPTLSRPTDHHPSQPHQNHHHGTQPTTNQDTPNAAKGRTGTRSDDPSQTYHLPAHATQRSQRVRAGSDAEQRSCTPGSDEFRAAELREFRAFKTSSQHRVAQTVSVRGAIGSSPSPVGSLPSAMSLPQVYDSSEQAKVTHHVTLQPLQLPFNSKDAGGFVVVQAFPSLPLSLSPHQIEIASVPGPFGVGLLVSSVDGRAMVTATDLANPIFRDVLTSVFNNSLLLDITLTTHNTHVFYFVKENFWKASEDMTQLNRLGGEVNITVHEPSASAPLQADEEKNDNFVDVKLHSAWAVVHIRYGTTVVQEKKRLLKHAKKVAIRRAWSEERERLSSGLPGSVEWSSSETEELLSRGSVSSYTAKYLYPPEEYPALLDDPTNVRFFRNTKRTRRNSKTRRSHRCRKWWRGLC</sequence>
<feature type="compositionally biased region" description="Polar residues" evidence="4">
    <location>
        <begin position="55"/>
        <end position="64"/>
    </location>
</feature>
<keyword evidence="1" id="KW-0245">EGF-like domain</keyword>
<accession>A0A3R7QB97</accession>
<keyword evidence="7" id="KW-1185">Reference proteome</keyword>
<dbReference type="Pfam" id="PF23538">
    <property type="entry name" value="Teneurin_ABD"/>
    <property type="match status" value="1"/>
</dbReference>
<reference evidence="6 7" key="1">
    <citation type="submission" date="2018-04" db="EMBL/GenBank/DDBJ databases">
        <authorList>
            <person name="Zhang X."/>
            <person name="Yuan J."/>
            <person name="Li F."/>
            <person name="Xiang J."/>
        </authorList>
    </citation>
    <scope>NUCLEOTIDE SEQUENCE [LARGE SCALE GENOMIC DNA]</scope>
    <source>
        <tissue evidence="6">Muscle</tissue>
    </source>
</reference>
<evidence type="ECO:0000256" key="2">
    <source>
        <dbReference type="ARBA" id="ARBA00022737"/>
    </source>
</evidence>
<dbReference type="STRING" id="6689.A0A3R7QB97"/>
<feature type="domain" description="Tox-GHH" evidence="5">
    <location>
        <begin position="364"/>
        <end position="440"/>
    </location>
</feature>
<keyword evidence="3" id="KW-1015">Disulfide bond</keyword>
<evidence type="ECO:0000259" key="5">
    <source>
        <dbReference type="Pfam" id="PF15636"/>
    </source>
</evidence>
<dbReference type="InterPro" id="IPR028916">
    <property type="entry name" value="Tox-GHH_dom"/>
</dbReference>
<evidence type="ECO:0000256" key="4">
    <source>
        <dbReference type="SAM" id="MobiDB-lite"/>
    </source>
</evidence>
<evidence type="ECO:0000313" key="6">
    <source>
        <dbReference type="EMBL" id="ROT62396.1"/>
    </source>
</evidence>
<proteinExistence type="predicted"/>
<reference evidence="6 7" key="2">
    <citation type="submission" date="2019-01" db="EMBL/GenBank/DDBJ databases">
        <title>The decoding of complex shrimp genome reveals the adaptation for benthos swimmer, frequently molting mechanism and breeding impact on genome.</title>
        <authorList>
            <person name="Sun Y."/>
            <person name="Gao Y."/>
            <person name="Yu Y."/>
        </authorList>
    </citation>
    <scope>NUCLEOTIDE SEQUENCE [LARGE SCALE GENOMIC DNA]</scope>
    <source>
        <tissue evidence="6">Muscle</tissue>
    </source>
</reference>
<dbReference type="EMBL" id="QCYY01003699">
    <property type="protein sequence ID" value="ROT62396.1"/>
    <property type="molecule type" value="Genomic_DNA"/>
</dbReference>
<dbReference type="GO" id="GO:0008045">
    <property type="term" value="P:motor neuron axon guidance"/>
    <property type="evidence" value="ECO:0007669"/>
    <property type="project" value="TreeGrafter"/>
</dbReference>
<feature type="compositionally biased region" description="Polar residues" evidence="4">
    <location>
        <begin position="81"/>
        <end position="90"/>
    </location>
</feature>
<evidence type="ECO:0000313" key="7">
    <source>
        <dbReference type="Proteomes" id="UP000283509"/>
    </source>
</evidence>
<dbReference type="PANTHER" id="PTHR11219">
    <property type="entry name" value="TENEURIN AND N-ACETYLGLUCOSAMINE-1-PHOSPHODIESTER ALPHA-N-ACETYLGLUCOSAMINIDASE"/>
    <property type="match status" value="1"/>
</dbReference>
<dbReference type="OrthoDB" id="442731at2759"/>
<comment type="caution">
    <text evidence="6">The sequence shown here is derived from an EMBL/GenBank/DDBJ whole genome shotgun (WGS) entry which is preliminary data.</text>
</comment>
<keyword evidence="2" id="KW-0677">Repeat</keyword>
<dbReference type="InterPro" id="IPR051216">
    <property type="entry name" value="Teneurin"/>
</dbReference>
<evidence type="ECO:0000256" key="3">
    <source>
        <dbReference type="ARBA" id="ARBA00023157"/>
    </source>
</evidence>
<dbReference type="AlphaFoldDB" id="A0A3R7QB97"/>
<organism evidence="6 7">
    <name type="scientific">Penaeus vannamei</name>
    <name type="common">Whiteleg shrimp</name>
    <name type="synonym">Litopenaeus vannamei</name>
    <dbReference type="NCBI Taxonomy" id="6689"/>
    <lineage>
        <taxon>Eukaryota</taxon>
        <taxon>Metazoa</taxon>
        <taxon>Ecdysozoa</taxon>
        <taxon>Arthropoda</taxon>
        <taxon>Crustacea</taxon>
        <taxon>Multicrustacea</taxon>
        <taxon>Malacostraca</taxon>
        <taxon>Eumalacostraca</taxon>
        <taxon>Eucarida</taxon>
        <taxon>Decapoda</taxon>
        <taxon>Dendrobranchiata</taxon>
        <taxon>Penaeoidea</taxon>
        <taxon>Penaeidae</taxon>
        <taxon>Penaeus</taxon>
    </lineage>
</organism>
<evidence type="ECO:0000256" key="1">
    <source>
        <dbReference type="ARBA" id="ARBA00022536"/>
    </source>
</evidence>
<gene>
    <name evidence="6" type="ORF">C7M84_019764</name>
</gene>
<dbReference type="Proteomes" id="UP000283509">
    <property type="component" value="Unassembled WGS sequence"/>
</dbReference>
<dbReference type="Pfam" id="PF15636">
    <property type="entry name" value="Tox-GHH"/>
    <property type="match status" value="1"/>
</dbReference>
<feature type="region of interest" description="Disordered" evidence="4">
    <location>
        <begin position="31"/>
        <end position="137"/>
    </location>
</feature>
<name>A0A3R7QB97_PENVA</name>
<protein>
    <recommendedName>
        <fullName evidence="5">Tox-GHH domain-containing protein</fullName>
    </recommendedName>
</protein>